<reference evidence="1 2" key="1">
    <citation type="submission" date="2018-06" db="EMBL/GenBank/DDBJ databases">
        <title>ACT-28, a chromosomally-encoded AmpC with carbapenemase activity from Enterobacter kobei.</title>
        <authorList>
            <person name="Jousset A.B."/>
            <person name="Oueslati S."/>
            <person name="Bernabeu S."/>
            <person name="Takissian J."/>
            <person name="Creton E."/>
            <person name="Vogel A."/>
            <person name="Cotellon G."/>
            <person name="Bonnin R.A."/>
            <person name="Dortet L."/>
            <person name="Naas T."/>
        </authorList>
    </citation>
    <scope>NUCLEOTIDE SEQUENCE [LARGE SCALE GENOMIC DNA]</scope>
    <source>
        <strain evidence="1 2">149H6</strain>
    </source>
</reference>
<name>A0ABX9EXV9_9ENTR</name>
<feature type="non-terminal residue" evidence="1">
    <location>
        <position position="1"/>
    </location>
</feature>
<dbReference type="Proteomes" id="UP000250603">
    <property type="component" value="Unassembled WGS sequence"/>
</dbReference>
<comment type="caution">
    <text evidence="1">The sequence shown here is derived from an EMBL/GenBank/DDBJ whole genome shotgun (WGS) entry which is preliminary data.</text>
</comment>
<accession>A0ABX9EXV9</accession>
<organism evidence="1 2">
    <name type="scientific">Enterobacter kobei</name>
    <dbReference type="NCBI Taxonomy" id="208224"/>
    <lineage>
        <taxon>Bacteria</taxon>
        <taxon>Pseudomonadati</taxon>
        <taxon>Pseudomonadota</taxon>
        <taxon>Gammaproteobacteria</taxon>
        <taxon>Enterobacterales</taxon>
        <taxon>Enterobacteriaceae</taxon>
        <taxon>Enterobacter</taxon>
        <taxon>Enterobacter cloacae complex</taxon>
    </lineage>
</organism>
<evidence type="ECO:0008006" key="3">
    <source>
        <dbReference type="Google" id="ProtNLM"/>
    </source>
</evidence>
<protein>
    <recommendedName>
        <fullName evidence="3">RES domain-containing protein</fullName>
    </recommendedName>
</protein>
<gene>
    <name evidence="1" type="ORF">DP181_24000</name>
</gene>
<dbReference type="EMBL" id="QMCK01000107">
    <property type="protein sequence ID" value="RAY19530.1"/>
    <property type="molecule type" value="Genomic_DNA"/>
</dbReference>
<keyword evidence="2" id="KW-1185">Reference proteome</keyword>
<proteinExistence type="predicted"/>
<evidence type="ECO:0000313" key="1">
    <source>
        <dbReference type="EMBL" id="RAY19530.1"/>
    </source>
</evidence>
<evidence type="ECO:0000313" key="2">
    <source>
        <dbReference type="Proteomes" id="UP000250603"/>
    </source>
</evidence>
<dbReference type="RefSeq" id="WP_112019893.1">
    <property type="nucleotide sequence ID" value="NZ_QMCK01000107.1"/>
</dbReference>
<sequence>VKKSIKSTKSLSDKIIETLRLYLNGNIREAYKTFDMAITNTRMNDHIYNMTVPLSDFCHSSKPLFRVRKSDAIIKEREDIFHIPFPKRHLVGAQRYSVSGLPCLYLGTSIFVCWQEMEKPDFDKLYVSSFISEVATSHRILNIGYNLKSALNKSVIELWTESDQEGSINRVISNLLAWPLVLACNYTKKHSNASFNVEYIIPNLLMQWISGNDNKSISGIAYRTTKILNQKDSDIGINIIMPPKIENIAENNLNFCPHLRSIFKFTKPVSWQVFSTLNLEPDGNDGYSPIVNKTPAGSGNIDDFDESLVHYYKNTSFKKIQLLLQSLMKHDYLNE</sequence>